<dbReference type="InterPro" id="IPR039903">
    <property type="entry name" value="Zswim2"/>
</dbReference>
<dbReference type="OrthoDB" id="3945660at2759"/>
<evidence type="ECO:0000313" key="4">
    <source>
        <dbReference type="Proteomes" id="UP000799438"/>
    </source>
</evidence>
<feature type="domain" description="RING-type" evidence="2">
    <location>
        <begin position="155"/>
        <end position="203"/>
    </location>
</feature>
<dbReference type="Proteomes" id="UP000799438">
    <property type="component" value="Unassembled WGS sequence"/>
</dbReference>
<dbReference type="InterPro" id="IPR001841">
    <property type="entry name" value="Znf_RING"/>
</dbReference>
<keyword evidence="1" id="KW-0862">Zinc</keyword>
<dbReference type="PANTHER" id="PTHR21540:SF0">
    <property type="entry name" value="PHD FAMILY PROTEIN"/>
    <property type="match status" value="1"/>
</dbReference>
<dbReference type="RefSeq" id="XP_033394768.1">
    <property type="nucleotide sequence ID" value="XM_033540954.1"/>
</dbReference>
<dbReference type="GO" id="GO:0061630">
    <property type="term" value="F:ubiquitin protein ligase activity"/>
    <property type="evidence" value="ECO:0007669"/>
    <property type="project" value="InterPro"/>
</dbReference>
<evidence type="ECO:0000313" key="3">
    <source>
        <dbReference type="EMBL" id="KAF2139055.1"/>
    </source>
</evidence>
<dbReference type="InterPro" id="IPR013083">
    <property type="entry name" value="Znf_RING/FYVE/PHD"/>
</dbReference>
<sequence>MARLGLCRRFHQGQYSSVAASWNSRIERYLLDLEQQASQTSVSISTHASRRSRDSLYNSEVTTTTMATTNPTGLVIRRSPVSLSSILGETSAPAPTLISTEVPAQILPPSPSQPNLGRPFISPVLPTRSNTPPPNPLAHGCTARHVQRKSTSDDCPVCQQSLSSTTLADLVWCKAQCGTNIHRECWEMWRRTSPRNTRCIYCRTTWSAACIHDTTVTPYHDFLPQFSGDGSMFRTLFNPLRHAWSLFDVTDTEATGLRELFNPRRHIRPIRYERQKDIWASLTLDTSLDLQNFFNPRRHRVIFCIWEIEEGGDVGLYTLFNHRRHRTQFCLWDSTEQDDGFTILFDERRHKRAPRIDKSKLTAMEQEGDDFMLRWLFEVPVASCPSVKMTSETWSEQMNNVLSRWERIPNNFTPGNTADKEDCETEKNNCLASLRLVGSLRQIWRSVVMDW</sequence>
<dbReference type="EMBL" id="ML995494">
    <property type="protein sequence ID" value="KAF2139055.1"/>
    <property type="molecule type" value="Genomic_DNA"/>
</dbReference>
<protein>
    <recommendedName>
        <fullName evidence="2">RING-type domain-containing protein</fullName>
    </recommendedName>
</protein>
<evidence type="ECO:0000256" key="1">
    <source>
        <dbReference type="PROSITE-ProRule" id="PRU00175"/>
    </source>
</evidence>
<organism evidence="3 4">
    <name type="scientific">Aplosporella prunicola CBS 121167</name>
    <dbReference type="NCBI Taxonomy" id="1176127"/>
    <lineage>
        <taxon>Eukaryota</taxon>
        <taxon>Fungi</taxon>
        <taxon>Dikarya</taxon>
        <taxon>Ascomycota</taxon>
        <taxon>Pezizomycotina</taxon>
        <taxon>Dothideomycetes</taxon>
        <taxon>Dothideomycetes incertae sedis</taxon>
        <taxon>Botryosphaeriales</taxon>
        <taxon>Aplosporellaceae</taxon>
        <taxon>Aplosporella</taxon>
    </lineage>
</organism>
<keyword evidence="1" id="KW-0863">Zinc-finger</keyword>
<name>A0A6A6B745_9PEZI</name>
<evidence type="ECO:0000259" key="2">
    <source>
        <dbReference type="PROSITE" id="PS50089"/>
    </source>
</evidence>
<dbReference type="AlphaFoldDB" id="A0A6A6B745"/>
<accession>A0A6A6B745</accession>
<keyword evidence="4" id="KW-1185">Reference proteome</keyword>
<keyword evidence="1" id="KW-0479">Metal-binding</keyword>
<dbReference type="GO" id="GO:0008270">
    <property type="term" value="F:zinc ion binding"/>
    <property type="evidence" value="ECO:0007669"/>
    <property type="project" value="UniProtKB-KW"/>
</dbReference>
<reference evidence="3" key="1">
    <citation type="journal article" date="2020" name="Stud. Mycol.">
        <title>101 Dothideomycetes genomes: a test case for predicting lifestyles and emergence of pathogens.</title>
        <authorList>
            <person name="Haridas S."/>
            <person name="Albert R."/>
            <person name="Binder M."/>
            <person name="Bloem J."/>
            <person name="Labutti K."/>
            <person name="Salamov A."/>
            <person name="Andreopoulos B."/>
            <person name="Baker S."/>
            <person name="Barry K."/>
            <person name="Bills G."/>
            <person name="Bluhm B."/>
            <person name="Cannon C."/>
            <person name="Castanera R."/>
            <person name="Culley D."/>
            <person name="Daum C."/>
            <person name="Ezra D."/>
            <person name="Gonzalez J."/>
            <person name="Henrissat B."/>
            <person name="Kuo A."/>
            <person name="Liang C."/>
            <person name="Lipzen A."/>
            <person name="Lutzoni F."/>
            <person name="Magnuson J."/>
            <person name="Mondo S."/>
            <person name="Nolan M."/>
            <person name="Ohm R."/>
            <person name="Pangilinan J."/>
            <person name="Park H.-J."/>
            <person name="Ramirez L."/>
            <person name="Alfaro M."/>
            <person name="Sun H."/>
            <person name="Tritt A."/>
            <person name="Yoshinaga Y."/>
            <person name="Zwiers L.-H."/>
            <person name="Turgeon B."/>
            <person name="Goodwin S."/>
            <person name="Spatafora J."/>
            <person name="Crous P."/>
            <person name="Grigoriev I."/>
        </authorList>
    </citation>
    <scope>NUCLEOTIDE SEQUENCE</scope>
    <source>
        <strain evidence="3">CBS 121167</strain>
    </source>
</reference>
<gene>
    <name evidence="3" type="ORF">K452DRAFT_290161</name>
</gene>
<dbReference type="GeneID" id="54298450"/>
<dbReference type="PROSITE" id="PS50089">
    <property type="entry name" value="ZF_RING_2"/>
    <property type="match status" value="1"/>
</dbReference>
<proteinExistence type="predicted"/>
<dbReference type="Gene3D" id="3.30.40.10">
    <property type="entry name" value="Zinc/RING finger domain, C3HC4 (zinc finger)"/>
    <property type="match status" value="1"/>
</dbReference>
<dbReference type="PANTHER" id="PTHR21540">
    <property type="entry name" value="RING FINGER AND SWIM DOMAIN-CONTAINING PROTEIN 2"/>
    <property type="match status" value="1"/>
</dbReference>